<keyword evidence="4" id="KW-1185">Reference proteome</keyword>
<keyword evidence="1" id="KW-0175">Coiled coil</keyword>
<dbReference type="HOGENOM" id="CLU_1220472_0_0_1"/>
<feature type="coiled-coil region" evidence="1">
    <location>
        <begin position="31"/>
        <end position="75"/>
    </location>
</feature>
<feature type="region of interest" description="Disordered" evidence="2">
    <location>
        <begin position="1"/>
        <end position="29"/>
    </location>
</feature>
<proteinExistence type="predicted"/>
<dbReference type="Proteomes" id="UP000030854">
    <property type="component" value="Unassembled WGS sequence"/>
</dbReference>
<accession>A0A0B1P3R2</accession>
<name>A0A0B1P3R2_UNCNE</name>
<evidence type="ECO:0000256" key="2">
    <source>
        <dbReference type="SAM" id="MobiDB-lite"/>
    </source>
</evidence>
<evidence type="ECO:0000313" key="3">
    <source>
        <dbReference type="EMBL" id="KHJ33287.1"/>
    </source>
</evidence>
<dbReference type="AlphaFoldDB" id="A0A0B1P3R2"/>
<reference evidence="3 4" key="1">
    <citation type="journal article" date="2014" name="BMC Genomics">
        <title>Adaptive genomic structural variation in the grape powdery mildew pathogen, Erysiphe necator.</title>
        <authorList>
            <person name="Jones L."/>
            <person name="Riaz S."/>
            <person name="Morales-Cruz A."/>
            <person name="Amrine K.C."/>
            <person name="McGuire B."/>
            <person name="Gubler W.D."/>
            <person name="Walker M.A."/>
            <person name="Cantu D."/>
        </authorList>
    </citation>
    <scope>NUCLEOTIDE SEQUENCE [LARGE SCALE GENOMIC DNA]</scope>
    <source>
        <strain evidence="4">c</strain>
    </source>
</reference>
<feature type="compositionally biased region" description="Basic and acidic residues" evidence="2">
    <location>
        <begin position="1"/>
        <end position="10"/>
    </location>
</feature>
<evidence type="ECO:0000256" key="1">
    <source>
        <dbReference type="SAM" id="Coils"/>
    </source>
</evidence>
<organism evidence="3 4">
    <name type="scientific">Uncinula necator</name>
    <name type="common">Grape powdery mildew</name>
    <dbReference type="NCBI Taxonomy" id="52586"/>
    <lineage>
        <taxon>Eukaryota</taxon>
        <taxon>Fungi</taxon>
        <taxon>Dikarya</taxon>
        <taxon>Ascomycota</taxon>
        <taxon>Pezizomycotina</taxon>
        <taxon>Leotiomycetes</taxon>
        <taxon>Erysiphales</taxon>
        <taxon>Erysiphaceae</taxon>
        <taxon>Erysiphe</taxon>
    </lineage>
</organism>
<sequence length="227" mass="26472">MLKNDNELRRNNSTSRLPNMNELKRQTSIKKVNKGSEIAKLKRDLENSKSELREAKSLIESLEDKNKKYKKMLAESQFVSSLEKMESQSLIDETKDLLKRCEDLLCDTREQNTILKSKTKDLSKLFIMDRKDVQTTEKSQDFENNTKKEIAEQKLDKDERDESCDENEKFEETLSEMFARLEQKKDKVPNLKKLSPYGSWNQSMEVTIIAQNLHSGIGAVLNHFCKD</sequence>
<gene>
    <name evidence="3" type="ORF">EV44_g6232</name>
</gene>
<evidence type="ECO:0000313" key="4">
    <source>
        <dbReference type="Proteomes" id="UP000030854"/>
    </source>
</evidence>
<dbReference type="EMBL" id="JNVN01001530">
    <property type="protein sequence ID" value="KHJ33287.1"/>
    <property type="molecule type" value="Genomic_DNA"/>
</dbReference>
<protein>
    <submittedName>
        <fullName evidence="3">Uncharacterized protein</fullName>
    </submittedName>
</protein>
<comment type="caution">
    <text evidence="3">The sequence shown here is derived from an EMBL/GenBank/DDBJ whole genome shotgun (WGS) entry which is preliminary data.</text>
</comment>